<name>A0A197JBW8_9FUNG</name>
<feature type="compositionally biased region" description="Pro residues" evidence="1">
    <location>
        <begin position="542"/>
        <end position="552"/>
    </location>
</feature>
<feature type="compositionally biased region" description="Low complexity" evidence="1">
    <location>
        <begin position="672"/>
        <end position="685"/>
    </location>
</feature>
<feature type="compositionally biased region" description="Acidic residues" evidence="1">
    <location>
        <begin position="562"/>
        <end position="571"/>
    </location>
</feature>
<feature type="region of interest" description="Disordered" evidence="1">
    <location>
        <begin position="639"/>
        <end position="685"/>
    </location>
</feature>
<feature type="compositionally biased region" description="Low complexity" evidence="1">
    <location>
        <begin position="839"/>
        <end position="901"/>
    </location>
</feature>
<evidence type="ECO:0000256" key="1">
    <source>
        <dbReference type="SAM" id="MobiDB-lite"/>
    </source>
</evidence>
<feature type="region of interest" description="Disordered" evidence="1">
    <location>
        <begin position="1032"/>
        <end position="1056"/>
    </location>
</feature>
<feature type="compositionally biased region" description="Basic and acidic residues" evidence="1">
    <location>
        <begin position="234"/>
        <end position="243"/>
    </location>
</feature>
<feature type="compositionally biased region" description="Low complexity" evidence="1">
    <location>
        <begin position="642"/>
        <end position="659"/>
    </location>
</feature>
<dbReference type="AlphaFoldDB" id="A0A197JBW8"/>
<feature type="region of interest" description="Disordered" evidence="1">
    <location>
        <begin position="117"/>
        <end position="302"/>
    </location>
</feature>
<evidence type="ECO:0000313" key="2">
    <source>
        <dbReference type="EMBL" id="OAQ22595.1"/>
    </source>
</evidence>
<feature type="compositionally biased region" description="Basic and acidic residues" evidence="1">
    <location>
        <begin position="487"/>
        <end position="498"/>
    </location>
</feature>
<proteinExistence type="predicted"/>
<sequence>MGQNQSTPSTQEPYHKRHYTATNRQIQRQNSISLTSPTHLLQNPGPNPLRDYALKRQGTLSMQSSSTVNLYSSSTITNATTTTTTGVTGDNNSGAGGDGGATRPFIRLMPIEIPQPVYFDESSASEEDDYDYDDGGDGEYSSDGYSDSYDHPHSLSRHNSNHRRRTHRSSNNHEYSDEDDTDLVEQQQHHHHRNNKRGLASSPTYLDSAALNGRTTTSGGTDAYGYEQSMMSREQADYRRSKEEEDEDLSYLSPVSGTRRFAKPTYPRGGLHSEPFYPPHPHLSHDDDLTNNQNLTDDTSDDDAYNEELLIKRYQLRDLPSVQTGGVNSGKVTDTIVAQLDVSSSLSARSPTSPTLILDAIREEKEDDEILSSLPSKTVTTGERGEEPVSVSSSNNSLKESSRMGYSLHHAQPLQEANNQHTSSSTFGNFNIKGGEKGGERDGSFSFEAAHNTNTKSSSPLPPLDSSSSFSSSSYQYHGQGQGQQEQEQRRVRGERYDGDEVRTDLDLSLHQEKAVHLQHKQSSSQQDPTATGPRDTATPSRPAPALAPRPPKSSNDLLVVLDDEEQEEHEEQQGGGRRRTTSTHSRQGSTTLRKEMLSNVSQRVGDLDSRVNQMDALVSYKLTDIESKVQVLHDAQDTIATPDQQPTPQETSSSISSDPDPPMSFAEGEQPLTNPLPTTTNNPLRTSQLLSKASLLELRLELQAFGMRFHELNDALLTDLMTQMRQAKLMLFESTNIAASPPIDPITGAVVVRRVDRAEAEMHAKLLGEIETRIQERVLAMEVTSARLEKCFDQMEARLGALEIVLVGGAGTGTGTGTTGTTTVLKRPRPESMYKILQQQQAQLQREQLQEQRQQGLGFTHRSQGSSDSSSPESPTPYKFPSTTHSISRTTTTSSSSSLTQKPPAGVGLNQQNARAVPRPTRILTTPVPHLLQQRTSPLSANSTTTTASAIPTTRNHRAHTLENHPTGPINLVPNGHINGPISAHPLSSSLPLARHHLLTTQRSMTALMAGPINNAGPRSATHVDSSLGTNGVDNTGAAGGEGARRGKASGQKVIRRPSSYKELLHFWKAGGSTPDLLNTANP</sequence>
<feature type="compositionally biased region" description="Polar residues" evidence="1">
    <location>
        <begin position="415"/>
        <end position="429"/>
    </location>
</feature>
<organism evidence="2 3">
    <name type="scientific">Linnemannia elongata AG-77</name>
    <dbReference type="NCBI Taxonomy" id="1314771"/>
    <lineage>
        <taxon>Eukaryota</taxon>
        <taxon>Fungi</taxon>
        <taxon>Fungi incertae sedis</taxon>
        <taxon>Mucoromycota</taxon>
        <taxon>Mortierellomycotina</taxon>
        <taxon>Mortierellomycetes</taxon>
        <taxon>Mortierellales</taxon>
        <taxon>Mortierellaceae</taxon>
        <taxon>Linnemannia</taxon>
    </lineage>
</organism>
<dbReference type="EMBL" id="KV442153">
    <property type="protein sequence ID" value="OAQ22595.1"/>
    <property type="molecule type" value="Genomic_DNA"/>
</dbReference>
<keyword evidence="3" id="KW-1185">Reference proteome</keyword>
<feature type="compositionally biased region" description="Acidic residues" evidence="1">
    <location>
        <begin position="123"/>
        <end position="137"/>
    </location>
</feature>
<feature type="compositionally biased region" description="Basic and acidic residues" evidence="1">
    <location>
        <begin position="434"/>
        <end position="443"/>
    </location>
</feature>
<dbReference type="OrthoDB" id="2446962at2759"/>
<feature type="compositionally biased region" description="Polar residues" evidence="1">
    <location>
        <begin position="521"/>
        <end position="530"/>
    </location>
</feature>
<gene>
    <name evidence="2" type="ORF">K457DRAFT_143320</name>
</gene>
<feature type="region of interest" description="Disordered" evidence="1">
    <location>
        <begin position="80"/>
        <end position="103"/>
    </location>
</feature>
<accession>A0A197JBW8</accession>
<feature type="compositionally biased region" description="Low complexity" evidence="1">
    <location>
        <begin position="464"/>
        <end position="474"/>
    </location>
</feature>
<reference evidence="2 3" key="1">
    <citation type="submission" date="2016-05" db="EMBL/GenBank/DDBJ databases">
        <title>Genome sequencing reveals origins of a unique bacterial endosymbiosis in the earliest lineages of terrestrial Fungi.</title>
        <authorList>
            <consortium name="DOE Joint Genome Institute"/>
            <person name="Uehling J."/>
            <person name="Gryganskyi A."/>
            <person name="Hameed K."/>
            <person name="Tschaplinski T."/>
            <person name="Misztal P."/>
            <person name="Wu S."/>
            <person name="Desiro A."/>
            <person name="Vande Pol N."/>
            <person name="Du Z.-Y."/>
            <person name="Zienkiewicz A."/>
            <person name="Zienkiewicz K."/>
            <person name="Morin E."/>
            <person name="Tisserant E."/>
            <person name="Splivallo R."/>
            <person name="Hainaut M."/>
            <person name="Henrissat B."/>
            <person name="Ohm R."/>
            <person name="Kuo A."/>
            <person name="Yan J."/>
            <person name="Lipzen A."/>
            <person name="Nolan M."/>
            <person name="Labutti K."/>
            <person name="Barry K."/>
            <person name="Goldstein A."/>
            <person name="Labbe J."/>
            <person name="Schadt C."/>
            <person name="Tuskan G."/>
            <person name="Grigoriev I."/>
            <person name="Martin F."/>
            <person name="Vilgalys R."/>
            <person name="Bonito G."/>
        </authorList>
    </citation>
    <scope>NUCLEOTIDE SEQUENCE [LARGE SCALE GENOMIC DNA]</scope>
    <source>
        <strain evidence="2 3">AG-77</strain>
    </source>
</reference>
<feature type="compositionally biased region" description="Basic residues" evidence="1">
    <location>
        <begin position="154"/>
        <end position="170"/>
    </location>
</feature>
<dbReference type="Proteomes" id="UP000078512">
    <property type="component" value="Unassembled WGS sequence"/>
</dbReference>
<feature type="compositionally biased region" description="Low complexity" evidence="1">
    <location>
        <begin position="80"/>
        <end position="93"/>
    </location>
</feature>
<feature type="region of interest" description="Disordered" evidence="1">
    <location>
        <begin position="366"/>
        <end position="498"/>
    </location>
</feature>
<protein>
    <submittedName>
        <fullName evidence="2">Uncharacterized protein</fullName>
    </submittedName>
</protein>
<evidence type="ECO:0000313" key="3">
    <source>
        <dbReference type="Proteomes" id="UP000078512"/>
    </source>
</evidence>
<feature type="region of interest" description="Disordered" evidence="1">
    <location>
        <begin position="839"/>
        <end position="919"/>
    </location>
</feature>
<feature type="region of interest" description="Disordered" evidence="1">
    <location>
        <begin position="513"/>
        <end position="598"/>
    </location>
</feature>